<name>A0A382F1S6_9ZZZZ</name>
<dbReference type="InterPro" id="IPR025833">
    <property type="entry name" value="GDYXXLXY"/>
</dbReference>
<protein>
    <submittedName>
        <fullName evidence="1">Uncharacterized protein</fullName>
    </submittedName>
</protein>
<dbReference type="AlphaFoldDB" id="A0A382F1S6"/>
<proteinExistence type="predicted"/>
<gene>
    <name evidence="1" type="ORF">METZ01_LOCUS209007</name>
</gene>
<organism evidence="1">
    <name type="scientific">marine metagenome</name>
    <dbReference type="NCBI Taxonomy" id="408172"/>
    <lineage>
        <taxon>unclassified sequences</taxon>
        <taxon>metagenomes</taxon>
        <taxon>ecological metagenomes</taxon>
    </lineage>
</organism>
<reference evidence="1" key="1">
    <citation type="submission" date="2018-05" db="EMBL/GenBank/DDBJ databases">
        <authorList>
            <person name="Lanie J.A."/>
            <person name="Ng W.-L."/>
            <person name="Kazmierczak K.M."/>
            <person name="Andrzejewski T.M."/>
            <person name="Davidsen T.M."/>
            <person name="Wayne K.J."/>
            <person name="Tettelin H."/>
            <person name="Glass J.I."/>
            <person name="Rusch D."/>
            <person name="Podicherti R."/>
            <person name="Tsui H.-C.T."/>
            <person name="Winkler M.E."/>
        </authorList>
    </citation>
    <scope>NUCLEOTIDE SEQUENCE</scope>
</reference>
<sequence length="202" mass="23545">MKNTRLIISLAIQILAILLSIGKYEYQVRSGEEWKFEIGGYDPRDLLKGHYLTYRILFDRDEKEKKSCDKNDGILDCCLCLQRETSKVKTMWCETAAKRCDGMINEKFLPRLRKFYIPENRGKSLENLVRSRKAEILLSINRRGYPNVKELLIDGEPWKQAVQKEDAKAGKENINLQKQSQLSEPQRLTRDENGFLVLMDGK</sequence>
<dbReference type="Pfam" id="PF14345">
    <property type="entry name" value="GDYXXLXY"/>
    <property type="match status" value="1"/>
</dbReference>
<evidence type="ECO:0000313" key="1">
    <source>
        <dbReference type="EMBL" id="SVB56153.1"/>
    </source>
</evidence>
<dbReference type="EMBL" id="UINC01047197">
    <property type="protein sequence ID" value="SVB56153.1"/>
    <property type="molecule type" value="Genomic_DNA"/>
</dbReference>
<accession>A0A382F1S6</accession>